<reference evidence="2 3" key="1">
    <citation type="journal article" date="2016" name="Nat. Commun.">
        <title>Thousands of microbial genomes shed light on interconnected biogeochemical processes in an aquifer system.</title>
        <authorList>
            <person name="Anantharaman K."/>
            <person name="Brown C.T."/>
            <person name="Hug L.A."/>
            <person name="Sharon I."/>
            <person name="Castelle C.J."/>
            <person name="Probst A.J."/>
            <person name="Thomas B.C."/>
            <person name="Singh A."/>
            <person name="Wilkins M.J."/>
            <person name="Karaoz U."/>
            <person name="Brodie E.L."/>
            <person name="Williams K.H."/>
            <person name="Hubbard S.S."/>
            <person name="Banfield J.F."/>
        </authorList>
    </citation>
    <scope>NUCLEOTIDE SEQUENCE [LARGE SCALE GENOMIC DNA]</scope>
</reference>
<evidence type="ECO:0000313" key="3">
    <source>
        <dbReference type="Proteomes" id="UP000178735"/>
    </source>
</evidence>
<keyword evidence="1" id="KW-0812">Transmembrane</keyword>
<evidence type="ECO:0000313" key="2">
    <source>
        <dbReference type="EMBL" id="OGM03280.1"/>
    </source>
</evidence>
<dbReference type="Proteomes" id="UP000178735">
    <property type="component" value="Unassembled WGS sequence"/>
</dbReference>
<name>A0A1F7WKE9_9BACT</name>
<sequence length="185" mass="20622">MNDSARNIVVVIAVVLALALAFVFLRAKKRPDHDYGLVTESGRAAGQGDSASGKVAVKAREDVKPQYADAASIRISSFVPPKSLENVYASLRSGLVDKSLAELEAMEKGILSPEEKIVVNYTKAQIFFTYKDFKIAKKMFEEFITSNPTHPLVENAQNTIQFIDNYDKHMEQYKKFEDELKKNGG</sequence>
<accession>A0A1F7WKE9</accession>
<keyword evidence="1" id="KW-1133">Transmembrane helix</keyword>
<evidence type="ECO:0000256" key="1">
    <source>
        <dbReference type="SAM" id="Phobius"/>
    </source>
</evidence>
<organism evidence="2 3">
    <name type="scientific">Candidatus Wallbacteria bacterium GWC2_49_35</name>
    <dbReference type="NCBI Taxonomy" id="1817813"/>
    <lineage>
        <taxon>Bacteria</taxon>
        <taxon>Candidatus Walliibacteriota</taxon>
    </lineage>
</organism>
<gene>
    <name evidence="2" type="ORF">A2008_12325</name>
</gene>
<dbReference type="EMBL" id="MGFH01000180">
    <property type="protein sequence ID" value="OGM03280.1"/>
    <property type="molecule type" value="Genomic_DNA"/>
</dbReference>
<keyword evidence="1" id="KW-0472">Membrane</keyword>
<dbReference type="STRING" id="1817813.A2008_12325"/>
<feature type="transmembrane region" description="Helical" evidence="1">
    <location>
        <begin position="6"/>
        <end position="25"/>
    </location>
</feature>
<protein>
    <submittedName>
        <fullName evidence="2">Uncharacterized protein</fullName>
    </submittedName>
</protein>
<dbReference type="AlphaFoldDB" id="A0A1F7WKE9"/>
<comment type="caution">
    <text evidence="2">The sequence shown here is derived from an EMBL/GenBank/DDBJ whole genome shotgun (WGS) entry which is preliminary data.</text>
</comment>
<proteinExistence type="predicted"/>